<dbReference type="GO" id="GO:0016020">
    <property type="term" value="C:membrane"/>
    <property type="evidence" value="ECO:0007669"/>
    <property type="project" value="InterPro"/>
</dbReference>
<accession>A0A174H4V5</accession>
<evidence type="ECO:0000313" key="4">
    <source>
        <dbReference type="EMBL" id="CUO68090.1"/>
    </source>
</evidence>
<reference evidence="5 6" key="1">
    <citation type="submission" date="2015-09" db="EMBL/GenBank/DDBJ databases">
        <authorList>
            <consortium name="Pathogen Informatics"/>
        </authorList>
    </citation>
    <scope>NUCLEOTIDE SEQUENCE [LARGE SCALE GENOMIC DNA]</scope>
    <source>
        <strain evidence="4 6">2789STDY5834835</strain>
        <strain evidence="3 5">2789STDY5834966</strain>
    </source>
</reference>
<dbReference type="OrthoDB" id="625043at2"/>
<dbReference type="RefSeq" id="WP_005343457.1">
    <property type="nucleotide sequence ID" value="NZ_BLYK01000038.1"/>
</dbReference>
<sequence length="410" mass="46795">METEKKNGRGKKEVSLLGLFGKKFLEETQGKLAEATGISFFIIDYKGEPVTKGEQEEDFCEKRKEEDIRCSECQITRAFAAAKSAIKNCPYIFTCPNGLVHMAIPIVVNNQYIGAIIGGPIRCEKKALKDSELGDTEQERKAFLDKLGEETEYQNITSFTEKRVVAVADMVFLLFKEMGVKETTAIKLGALEHKEVHLSDIRKRNKLLEDKVSQLEYELLKGKLPKQFMLNLLTTVSSFSILENASRTENITAEMASVLRYYLDNSSEVISLSEELKQIECYLDILRQQYDNRLEYRVYCQKEVEKQKIPIIGIFPFVEQLVDFGILAGHFRGTLYIDAEKKEDFCKVVLQLESSGLSVGHFGADITDGNFAQMQEQDTRKRYEREFGKDFEITADPNVITIQIPFQEIK</sequence>
<dbReference type="InterPro" id="IPR010559">
    <property type="entry name" value="Sig_transdc_His_kin_internal"/>
</dbReference>
<evidence type="ECO:0000313" key="6">
    <source>
        <dbReference type="Proteomes" id="UP000095679"/>
    </source>
</evidence>
<dbReference type="GO" id="GO:0000155">
    <property type="term" value="F:phosphorelay sensor kinase activity"/>
    <property type="evidence" value="ECO:0007669"/>
    <property type="project" value="InterPro"/>
</dbReference>
<organism evidence="4 6">
    <name type="scientific">Anaerobutyricum hallii</name>
    <dbReference type="NCBI Taxonomy" id="39488"/>
    <lineage>
        <taxon>Bacteria</taxon>
        <taxon>Bacillati</taxon>
        <taxon>Bacillota</taxon>
        <taxon>Clostridia</taxon>
        <taxon>Lachnospirales</taxon>
        <taxon>Lachnospiraceae</taxon>
        <taxon>Anaerobutyricum</taxon>
    </lineage>
</organism>
<evidence type="ECO:0000313" key="5">
    <source>
        <dbReference type="Proteomes" id="UP000095390"/>
    </source>
</evidence>
<proteinExistence type="predicted"/>
<dbReference type="Pfam" id="PF06580">
    <property type="entry name" value="His_kinase"/>
    <property type="match status" value="1"/>
</dbReference>
<dbReference type="Proteomes" id="UP000095390">
    <property type="component" value="Unassembled WGS sequence"/>
</dbReference>
<gene>
    <name evidence="4" type="primary">yehU_4</name>
    <name evidence="3" type="synonym">yehU_1</name>
    <name evidence="4" type="ORF">ERS852450_02214</name>
    <name evidence="3" type="ORF">ERS852578_00684</name>
</gene>
<dbReference type="EMBL" id="CYYC01000006">
    <property type="protein sequence ID" value="CUM85701.1"/>
    <property type="molecule type" value="Genomic_DNA"/>
</dbReference>
<evidence type="ECO:0000259" key="2">
    <source>
        <dbReference type="Pfam" id="PF10114"/>
    </source>
</evidence>
<dbReference type="PANTHER" id="PTHR34220">
    <property type="entry name" value="SENSOR HISTIDINE KINASE YPDA"/>
    <property type="match status" value="1"/>
</dbReference>
<dbReference type="EC" id="2.7.13.3" evidence="4"/>
<dbReference type="AlphaFoldDB" id="A0A174H4V5"/>
<name>A0A174H4V5_9FIRM</name>
<keyword evidence="4" id="KW-0418">Kinase</keyword>
<dbReference type="InterPro" id="IPR050640">
    <property type="entry name" value="Bact_2-comp_sensor_kinase"/>
</dbReference>
<dbReference type="PANTHER" id="PTHR34220:SF7">
    <property type="entry name" value="SENSOR HISTIDINE KINASE YPDA"/>
    <property type="match status" value="1"/>
</dbReference>
<dbReference type="InterPro" id="IPR018771">
    <property type="entry name" value="PocR_dom"/>
</dbReference>
<dbReference type="Pfam" id="PF10114">
    <property type="entry name" value="PocR"/>
    <property type="match status" value="1"/>
</dbReference>
<evidence type="ECO:0000259" key="1">
    <source>
        <dbReference type="Pfam" id="PF06580"/>
    </source>
</evidence>
<feature type="domain" description="Signal transduction histidine kinase internal region" evidence="1">
    <location>
        <begin position="216"/>
        <end position="294"/>
    </location>
</feature>
<keyword evidence="4" id="KW-0808">Transferase</keyword>
<protein>
    <submittedName>
        <fullName evidence="4">Probable sensor-like histidine kinase YehU</fullName>
        <ecNumber evidence="4">2.7.13.3</ecNumber>
    </submittedName>
</protein>
<dbReference type="EMBL" id="CYZL01000020">
    <property type="protein sequence ID" value="CUO68090.1"/>
    <property type="molecule type" value="Genomic_DNA"/>
</dbReference>
<dbReference type="Proteomes" id="UP000095679">
    <property type="component" value="Unassembled WGS sequence"/>
</dbReference>
<feature type="domain" description="PocR" evidence="2">
    <location>
        <begin position="21"/>
        <end position="176"/>
    </location>
</feature>
<dbReference type="GeneID" id="75048907"/>
<evidence type="ECO:0000313" key="3">
    <source>
        <dbReference type="EMBL" id="CUM85701.1"/>
    </source>
</evidence>